<evidence type="ECO:0000256" key="3">
    <source>
        <dbReference type="SAM" id="MobiDB-lite"/>
    </source>
</evidence>
<comment type="caution">
    <text evidence="7">The sequence shown here is derived from an EMBL/GenBank/DDBJ whole genome shotgun (WGS) entry which is preliminary data.</text>
</comment>
<dbReference type="PANTHER" id="PTHR10809:SF45">
    <property type="entry name" value="VESICLE-ASSOCIATED PROTEIN 2-2"/>
    <property type="match status" value="1"/>
</dbReference>
<protein>
    <recommendedName>
        <fullName evidence="6">MSP domain-containing protein</fullName>
    </recommendedName>
</protein>
<dbReference type="PANTHER" id="PTHR10809">
    <property type="entry name" value="VESICLE-ASSOCIATED MEMBRANE PROTEIN-ASSOCIATED PROTEIN"/>
    <property type="match status" value="1"/>
</dbReference>
<keyword evidence="2" id="KW-0175">Coiled coil</keyword>
<feature type="transmembrane region" description="Helical" evidence="4">
    <location>
        <begin position="381"/>
        <end position="403"/>
    </location>
</feature>
<feature type="chain" id="PRO_5046660660" description="MSP domain-containing protein" evidence="5">
    <location>
        <begin position="29"/>
        <end position="418"/>
    </location>
</feature>
<dbReference type="Pfam" id="PF00635">
    <property type="entry name" value="Motile_Sperm"/>
    <property type="match status" value="1"/>
</dbReference>
<keyword evidence="4" id="KW-1133">Transmembrane helix</keyword>
<keyword evidence="8" id="KW-1185">Reference proteome</keyword>
<dbReference type="PROSITE" id="PS50202">
    <property type="entry name" value="MSP"/>
    <property type="match status" value="1"/>
</dbReference>
<gene>
    <name evidence="7" type="ORF">V6N11_037816</name>
</gene>
<evidence type="ECO:0000256" key="5">
    <source>
        <dbReference type="SAM" id="SignalP"/>
    </source>
</evidence>
<feature type="domain" description="MSP" evidence="6">
    <location>
        <begin position="40"/>
        <end position="164"/>
    </location>
</feature>
<dbReference type="InterPro" id="IPR016763">
    <property type="entry name" value="VAP"/>
</dbReference>
<feature type="region of interest" description="Disordered" evidence="3">
    <location>
        <begin position="252"/>
        <end position="283"/>
    </location>
</feature>
<dbReference type="EMBL" id="JBBPBN010001481">
    <property type="protein sequence ID" value="KAK8478137.1"/>
    <property type="molecule type" value="Genomic_DNA"/>
</dbReference>
<dbReference type="InterPro" id="IPR008962">
    <property type="entry name" value="PapD-like_sf"/>
</dbReference>
<evidence type="ECO:0000313" key="7">
    <source>
        <dbReference type="EMBL" id="KAK8478137.1"/>
    </source>
</evidence>
<dbReference type="SUPFAM" id="SSF49354">
    <property type="entry name" value="PapD-like"/>
    <property type="match status" value="1"/>
</dbReference>
<evidence type="ECO:0000313" key="8">
    <source>
        <dbReference type="Proteomes" id="UP001396334"/>
    </source>
</evidence>
<feature type="coiled-coil region" evidence="2">
    <location>
        <begin position="325"/>
        <end position="366"/>
    </location>
</feature>
<name>A0ABR1ZCY2_9ROSI</name>
<evidence type="ECO:0000259" key="6">
    <source>
        <dbReference type="PROSITE" id="PS50202"/>
    </source>
</evidence>
<organism evidence="7 8">
    <name type="scientific">Hibiscus sabdariffa</name>
    <name type="common">roselle</name>
    <dbReference type="NCBI Taxonomy" id="183260"/>
    <lineage>
        <taxon>Eukaryota</taxon>
        <taxon>Viridiplantae</taxon>
        <taxon>Streptophyta</taxon>
        <taxon>Embryophyta</taxon>
        <taxon>Tracheophyta</taxon>
        <taxon>Spermatophyta</taxon>
        <taxon>Magnoliopsida</taxon>
        <taxon>eudicotyledons</taxon>
        <taxon>Gunneridae</taxon>
        <taxon>Pentapetalae</taxon>
        <taxon>rosids</taxon>
        <taxon>malvids</taxon>
        <taxon>Malvales</taxon>
        <taxon>Malvaceae</taxon>
        <taxon>Malvoideae</taxon>
        <taxon>Hibiscus</taxon>
    </lineage>
</organism>
<feature type="signal peptide" evidence="5">
    <location>
        <begin position="1"/>
        <end position="28"/>
    </location>
</feature>
<sequence length="418" mass="47399">MIVFFHFHFASSAFFFVSLFPSLPLSNSHPHSLLLSGRSFFRCTSSYHVQELEFIFILKQQRSCSVRITNNTDQYVAFKVKTTSPKKYCVRPNVGVIMPKSICDFTVTMQAQFEAPPNMICGDKFLIQSTVVPVGTIDADITSATFVKDSGRYTEEHKLKVALVSPPNLPVSSTINGARNQGTDHNASIQKEPEFSRVGIHAPLQTVAKVEESKTINLEDLKPTKDVEWKAKKDMFYAEDLKPKRKNDVNDEDLKFTKDTEPRPKNSFSNSKELKPVKDVESKPRENILDTEEFNSLKGKEFNELKDGEGKTLKPVEELKFAKDAEEMKSKLANLEFKLGEAEATISKLTEERRLRTKERKILEDELALLRKKAKLREVKVGFPLLLVCTVALISVYVGYILAPLMKNKASMSDLYQQ</sequence>
<evidence type="ECO:0000256" key="1">
    <source>
        <dbReference type="ARBA" id="ARBA00008932"/>
    </source>
</evidence>
<reference evidence="7 8" key="1">
    <citation type="journal article" date="2024" name="G3 (Bethesda)">
        <title>Genome assembly of Hibiscus sabdariffa L. provides insights into metabolisms of medicinal natural products.</title>
        <authorList>
            <person name="Kim T."/>
        </authorList>
    </citation>
    <scope>NUCLEOTIDE SEQUENCE [LARGE SCALE GENOMIC DNA]</scope>
    <source>
        <strain evidence="7">TK-2024</strain>
        <tissue evidence="7">Old leaves</tissue>
    </source>
</reference>
<comment type="similarity">
    <text evidence="1">Belongs to the VAMP-associated protein (VAP) (TC 9.B.17) family.</text>
</comment>
<feature type="compositionally biased region" description="Basic and acidic residues" evidence="3">
    <location>
        <begin position="272"/>
        <end position="283"/>
    </location>
</feature>
<accession>A0ABR1ZCY2</accession>
<dbReference type="Gene3D" id="2.60.40.10">
    <property type="entry name" value="Immunoglobulins"/>
    <property type="match status" value="1"/>
</dbReference>
<proteinExistence type="inferred from homology"/>
<keyword evidence="4" id="KW-0472">Membrane</keyword>
<dbReference type="Proteomes" id="UP001396334">
    <property type="component" value="Unassembled WGS sequence"/>
</dbReference>
<evidence type="ECO:0000256" key="4">
    <source>
        <dbReference type="SAM" id="Phobius"/>
    </source>
</evidence>
<dbReference type="InterPro" id="IPR013783">
    <property type="entry name" value="Ig-like_fold"/>
</dbReference>
<evidence type="ECO:0000256" key="2">
    <source>
        <dbReference type="SAM" id="Coils"/>
    </source>
</evidence>
<keyword evidence="4" id="KW-0812">Transmembrane</keyword>
<feature type="compositionally biased region" description="Basic and acidic residues" evidence="3">
    <location>
        <begin position="252"/>
        <end position="264"/>
    </location>
</feature>
<keyword evidence="5" id="KW-0732">Signal</keyword>
<dbReference type="InterPro" id="IPR000535">
    <property type="entry name" value="MSP_dom"/>
</dbReference>